<protein>
    <submittedName>
        <fullName evidence="2">Uncharacterized protein</fullName>
    </submittedName>
</protein>
<sequence>MNAEQKRSTRTSPHKSRKCGTRRDQGDNQRSAQHKRIIPEHDVSRANGA</sequence>
<dbReference type="Proteomes" id="UP000019132">
    <property type="component" value="Unassembled WGS sequence"/>
</dbReference>
<organism evidence="2 3">
    <name type="scientific">Globisporangium ultimum (strain ATCC 200006 / CBS 805.95 / DAOM BR144)</name>
    <name type="common">Pythium ultimum</name>
    <dbReference type="NCBI Taxonomy" id="431595"/>
    <lineage>
        <taxon>Eukaryota</taxon>
        <taxon>Sar</taxon>
        <taxon>Stramenopiles</taxon>
        <taxon>Oomycota</taxon>
        <taxon>Peronosporomycetes</taxon>
        <taxon>Pythiales</taxon>
        <taxon>Pythiaceae</taxon>
        <taxon>Globisporangium</taxon>
    </lineage>
</organism>
<keyword evidence="3" id="KW-1185">Reference proteome</keyword>
<evidence type="ECO:0000256" key="1">
    <source>
        <dbReference type="SAM" id="MobiDB-lite"/>
    </source>
</evidence>
<dbReference type="VEuPathDB" id="FungiDB:PYU1_G011072"/>
<feature type="region of interest" description="Disordered" evidence="1">
    <location>
        <begin position="1"/>
        <end position="49"/>
    </location>
</feature>
<feature type="compositionally biased region" description="Basic and acidic residues" evidence="1">
    <location>
        <begin position="37"/>
        <end position="49"/>
    </location>
</feature>
<dbReference type="HOGENOM" id="CLU_3147763_0_0_1"/>
<reference evidence="2" key="3">
    <citation type="submission" date="2015-02" db="UniProtKB">
        <authorList>
            <consortium name="EnsemblProtists"/>
        </authorList>
    </citation>
    <scope>IDENTIFICATION</scope>
    <source>
        <strain evidence="2">DAOM BR144</strain>
    </source>
</reference>
<evidence type="ECO:0000313" key="3">
    <source>
        <dbReference type="Proteomes" id="UP000019132"/>
    </source>
</evidence>
<dbReference type="InParanoid" id="K3X1J7"/>
<dbReference type="AlphaFoldDB" id="K3X1J7"/>
<dbReference type="EnsemblProtists" id="PYU1_T011096">
    <property type="protein sequence ID" value="PYU1_T011096"/>
    <property type="gene ID" value="PYU1_G011072"/>
</dbReference>
<reference evidence="3" key="1">
    <citation type="journal article" date="2010" name="Genome Biol.">
        <title>Genome sequence of the necrotrophic plant pathogen Pythium ultimum reveals original pathogenicity mechanisms and effector repertoire.</title>
        <authorList>
            <person name="Levesque C.A."/>
            <person name="Brouwer H."/>
            <person name="Cano L."/>
            <person name="Hamilton J.P."/>
            <person name="Holt C."/>
            <person name="Huitema E."/>
            <person name="Raffaele S."/>
            <person name="Robideau G.P."/>
            <person name="Thines M."/>
            <person name="Win J."/>
            <person name="Zerillo M.M."/>
            <person name="Beakes G.W."/>
            <person name="Boore J.L."/>
            <person name="Busam D."/>
            <person name="Dumas B."/>
            <person name="Ferriera S."/>
            <person name="Fuerstenberg S.I."/>
            <person name="Gachon C.M."/>
            <person name="Gaulin E."/>
            <person name="Govers F."/>
            <person name="Grenville-Briggs L."/>
            <person name="Horner N."/>
            <person name="Hostetler J."/>
            <person name="Jiang R.H."/>
            <person name="Johnson J."/>
            <person name="Krajaejun T."/>
            <person name="Lin H."/>
            <person name="Meijer H.J."/>
            <person name="Moore B."/>
            <person name="Morris P."/>
            <person name="Phuntmart V."/>
            <person name="Puiu D."/>
            <person name="Shetty J."/>
            <person name="Stajich J.E."/>
            <person name="Tripathy S."/>
            <person name="Wawra S."/>
            <person name="van West P."/>
            <person name="Whitty B.R."/>
            <person name="Coutinho P.M."/>
            <person name="Henrissat B."/>
            <person name="Martin F."/>
            <person name="Thomas P.D."/>
            <person name="Tyler B.M."/>
            <person name="De Vries R.P."/>
            <person name="Kamoun S."/>
            <person name="Yandell M."/>
            <person name="Tisserat N."/>
            <person name="Buell C.R."/>
        </authorList>
    </citation>
    <scope>NUCLEOTIDE SEQUENCE</scope>
    <source>
        <strain evidence="3">DAOM:BR144</strain>
    </source>
</reference>
<dbReference type="EMBL" id="GL376606">
    <property type="status" value="NOT_ANNOTATED_CDS"/>
    <property type="molecule type" value="Genomic_DNA"/>
</dbReference>
<reference evidence="3" key="2">
    <citation type="submission" date="2010-04" db="EMBL/GenBank/DDBJ databases">
        <authorList>
            <person name="Buell R."/>
            <person name="Hamilton J."/>
            <person name="Hostetler J."/>
        </authorList>
    </citation>
    <scope>NUCLEOTIDE SEQUENCE [LARGE SCALE GENOMIC DNA]</scope>
    <source>
        <strain evidence="3">DAOM:BR144</strain>
    </source>
</reference>
<name>K3X1J7_GLOUD</name>
<evidence type="ECO:0000313" key="2">
    <source>
        <dbReference type="EnsemblProtists" id="PYU1_T011096"/>
    </source>
</evidence>
<proteinExistence type="predicted"/>
<feature type="compositionally biased region" description="Basic residues" evidence="1">
    <location>
        <begin position="8"/>
        <end position="20"/>
    </location>
</feature>
<accession>K3X1J7</accession>